<comment type="caution">
    <text evidence="1">The sequence shown here is derived from an EMBL/GenBank/DDBJ whole genome shotgun (WGS) entry which is preliminary data.</text>
</comment>
<dbReference type="Proteomes" id="UP001268864">
    <property type="component" value="Unassembled WGS sequence"/>
</dbReference>
<reference evidence="1 2" key="1">
    <citation type="submission" date="2022-06" db="EMBL/GenBank/DDBJ databases">
        <title>Halomicroarcula sp. a new haloarchaeum isolate from saline soil.</title>
        <authorList>
            <person name="Strakova D."/>
            <person name="Galisteo C."/>
            <person name="Sanchez-Porro C."/>
            <person name="Ventosa A."/>
        </authorList>
    </citation>
    <scope>NUCLEOTIDE SEQUENCE [LARGE SCALE GENOMIC DNA]</scope>
    <source>
        <strain evidence="1 2">S3CR25-11</strain>
    </source>
</reference>
<name>A0ABU2FUV1_9EURY</name>
<organism evidence="1 2">
    <name type="scientific">Haloarcula onubensis</name>
    <dbReference type="NCBI Taxonomy" id="2950539"/>
    <lineage>
        <taxon>Archaea</taxon>
        <taxon>Methanobacteriati</taxon>
        <taxon>Methanobacteriota</taxon>
        <taxon>Stenosarchaea group</taxon>
        <taxon>Halobacteria</taxon>
        <taxon>Halobacteriales</taxon>
        <taxon>Haloarculaceae</taxon>
        <taxon>Haloarcula</taxon>
    </lineage>
</organism>
<evidence type="ECO:0000313" key="2">
    <source>
        <dbReference type="Proteomes" id="UP001268864"/>
    </source>
</evidence>
<dbReference type="EMBL" id="JAMQOS010000007">
    <property type="protein sequence ID" value="MDS0284194.1"/>
    <property type="molecule type" value="Genomic_DNA"/>
</dbReference>
<gene>
    <name evidence="1" type="ORF">NDI86_19050</name>
</gene>
<sequence length="170" mass="18809">MQTREIYRCDGCGTEYRVAGDGRPTVLCSECKQVASPHGDPVAGREYRVGHAKYLEGRRRTTEAMQRFESGHMTLARGGFDDAAGEFEDSVDHFTAAVKQADSDGVRTACERARKKATCLWQAVEWLGGSTYASEQGDTDRAARYREDAKQRLRAATDHGELVAPDELTD</sequence>
<protein>
    <submittedName>
        <fullName evidence="1">Uncharacterized protein</fullName>
    </submittedName>
</protein>
<keyword evidence="2" id="KW-1185">Reference proteome</keyword>
<proteinExistence type="predicted"/>
<dbReference type="RefSeq" id="WP_310901936.1">
    <property type="nucleotide sequence ID" value="NZ_JAMQOS010000007.1"/>
</dbReference>
<accession>A0ABU2FUV1</accession>
<evidence type="ECO:0000313" key="1">
    <source>
        <dbReference type="EMBL" id="MDS0284194.1"/>
    </source>
</evidence>